<dbReference type="InterPro" id="IPR020904">
    <property type="entry name" value="Sc_DH/Rdtase_CS"/>
</dbReference>
<comment type="similarity">
    <text evidence="1 4">Belongs to the short-chain dehydrogenases/reductases (SDR) family.</text>
</comment>
<dbReference type="InterPro" id="IPR002347">
    <property type="entry name" value="SDR_fam"/>
</dbReference>
<comment type="caution">
    <text evidence="5">The sequence shown here is derived from an EMBL/GenBank/DDBJ whole genome shotgun (WGS) entry which is preliminary data.</text>
</comment>
<dbReference type="Proteomes" id="UP000235965">
    <property type="component" value="Unassembled WGS sequence"/>
</dbReference>
<sequence>MGETRNFYRILVGKPEGKRPQGRPRHRWVDNIRMDLRVIGWDVVDWIDLTRDRDQWRALVYTAVPTHLPVVLPLDLSDLNSLPDCVTQALAIFGHVDILIHNGGISNRGDVISTDVDVAMKIMMVNYFGQMVLTKAVLPSMIERRSGHIVTVSSIQGRIAIPYRSAYAASKHALQAFSDSLRAELARYNIKVSVISPGYIATALSVNALTGSGEAYGETDSATANGYTPEYVAEKILSAVVQCKEEMIISPVVPRLAMLIRTLAPSLYFWIMERRARNTSG</sequence>
<dbReference type="PRINTS" id="PR00080">
    <property type="entry name" value="SDRFAMILY"/>
</dbReference>
<dbReference type="InParanoid" id="A0A2J7R2Y6"/>
<dbReference type="STRING" id="105785.A0A2J7R2Y6"/>
<dbReference type="FunCoup" id="A0A2J7R2Y6">
    <property type="interactions" value="92"/>
</dbReference>
<gene>
    <name evidence="5" type="ORF">B7P43_G07659</name>
</gene>
<keyword evidence="2" id="KW-0560">Oxidoreductase</keyword>
<protein>
    <submittedName>
        <fullName evidence="5">Dehydrogenase/reductase SDR family protein 7-like</fullName>
    </submittedName>
</protein>
<dbReference type="PROSITE" id="PS00061">
    <property type="entry name" value="ADH_SHORT"/>
    <property type="match status" value="1"/>
</dbReference>
<dbReference type="Gene3D" id="3.40.50.720">
    <property type="entry name" value="NAD(P)-binding Rossmann-like Domain"/>
    <property type="match status" value="1"/>
</dbReference>
<comment type="function">
    <text evidence="3">Putative oxidoreductase.</text>
</comment>
<dbReference type="PRINTS" id="PR00081">
    <property type="entry name" value="GDHRDH"/>
</dbReference>
<accession>A0A2J7R2Y6</accession>
<reference evidence="5 6" key="1">
    <citation type="submission" date="2017-12" db="EMBL/GenBank/DDBJ databases">
        <title>Hemimetabolous genomes reveal molecular basis of termite eusociality.</title>
        <authorList>
            <person name="Harrison M.C."/>
            <person name="Jongepier E."/>
            <person name="Robertson H.M."/>
            <person name="Arning N."/>
            <person name="Bitard-Feildel T."/>
            <person name="Chao H."/>
            <person name="Childers C.P."/>
            <person name="Dinh H."/>
            <person name="Doddapaneni H."/>
            <person name="Dugan S."/>
            <person name="Gowin J."/>
            <person name="Greiner C."/>
            <person name="Han Y."/>
            <person name="Hu H."/>
            <person name="Hughes D.S.T."/>
            <person name="Huylmans A.-K."/>
            <person name="Kemena C."/>
            <person name="Kremer L.P.M."/>
            <person name="Lee S.L."/>
            <person name="Lopez-Ezquerra A."/>
            <person name="Mallet L."/>
            <person name="Monroy-Kuhn J.M."/>
            <person name="Moser A."/>
            <person name="Murali S.C."/>
            <person name="Muzny D.M."/>
            <person name="Otani S."/>
            <person name="Piulachs M.-D."/>
            <person name="Poelchau M."/>
            <person name="Qu J."/>
            <person name="Schaub F."/>
            <person name="Wada-Katsumata A."/>
            <person name="Worley K.C."/>
            <person name="Xie Q."/>
            <person name="Ylla G."/>
            <person name="Poulsen M."/>
            <person name="Gibbs R.A."/>
            <person name="Schal C."/>
            <person name="Richards S."/>
            <person name="Belles X."/>
            <person name="Korb J."/>
            <person name="Bornberg-Bauer E."/>
        </authorList>
    </citation>
    <scope>NUCLEOTIDE SEQUENCE [LARGE SCALE GENOMIC DNA]</scope>
    <source>
        <tissue evidence="5">Whole body</tissue>
    </source>
</reference>
<dbReference type="AlphaFoldDB" id="A0A2J7R2Y6"/>
<dbReference type="Pfam" id="PF00106">
    <property type="entry name" value="adh_short"/>
    <property type="match status" value="1"/>
</dbReference>
<evidence type="ECO:0000256" key="3">
    <source>
        <dbReference type="ARBA" id="ARBA00037096"/>
    </source>
</evidence>
<dbReference type="SUPFAM" id="SSF51735">
    <property type="entry name" value="NAD(P)-binding Rossmann-fold domains"/>
    <property type="match status" value="1"/>
</dbReference>
<dbReference type="GO" id="GO:0016020">
    <property type="term" value="C:membrane"/>
    <property type="evidence" value="ECO:0007669"/>
    <property type="project" value="TreeGrafter"/>
</dbReference>
<evidence type="ECO:0000313" key="5">
    <source>
        <dbReference type="EMBL" id="PNF35180.1"/>
    </source>
</evidence>
<dbReference type="PANTHER" id="PTHR44196">
    <property type="entry name" value="DEHYDROGENASE/REDUCTASE SDR FAMILY MEMBER 7B"/>
    <property type="match status" value="1"/>
</dbReference>
<name>A0A2J7R2Y6_9NEOP</name>
<proteinExistence type="inferred from homology"/>
<dbReference type="OrthoDB" id="5307821at2759"/>
<organism evidence="5 6">
    <name type="scientific">Cryptotermes secundus</name>
    <dbReference type="NCBI Taxonomy" id="105785"/>
    <lineage>
        <taxon>Eukaryota</taxon>
        <taxon>Metazoa</taxon>
        <taxon>Ecdysozoa</taxon>
        <taxon>Arthropoda</taxon>
        <taxon>Hexapoda</taxon>
        <taxon>Insecta</taxon>
        <taxon>Pterygota</taxon>
        <taxon>Neoptera</taxon>
        <taxon>Polyneoptera</taxon>
        <taxon>Dictyoptera</taxon>
        <taxon>Blattodea</taxon>
        <taxon>Blattoidea</taxon>
        <taxon>Termitoidae</taxon>
        <taxon>Kalotermitidae</taxon>
        <taxon>Cryptotermitinae</taxon>
        <taxon>Cryptotermes</taxon>
    </lineage>
</organism>
<dbReference type="InterPro" id="IPR036291">
    <property type="entry name" value="NAD(P)-bd_dom_sf"/>
</dbReference>
<evidence type="ECO:0000256" key="1">
    <source>
        <dbReference type="ARBA" id="ARBA00006484"/>
    </source>
</evidence>
<dbReference type="PANTHER" id="PTHR44196:SF1">
    <property type="entry name" value="DEHYDROGENASE_REDUCTASE SDR FAMILY MEMBER 7B"/>
    <property type="match status" value="1"/>
</dbReference>
<evidence type="ECO:0000256" key="4">
    <source>
        <dbReference type="RuleBase" id="RU000363"/>
    </source>
</evidence>
<evidence type="ECO:0000256" key="2">
    <source>
        <dbReference type="ARBA" id="ARBA00023002"/>
    </source>
</evidence>
<keyword evidence="6" id="KW-1185">Reference proteome</keyword>
<dbReference type="GO" id="GO:0016491">
    <property type="term" value="F:oxidoreductase activity"/>
    <property type="evidence" value="ECO:0007669"/>
    <property type="project" value="UniProtKB-KW"/>
</dbReference>
<dbReference type="EMBL" id="NEVH01007824">
    <property type="protein sequence ID" value="PNF35180.1"/>
    <property type="molecule type" value="Genomic_DNA"/>
</dbReference>
<evidence type="ECO:0000313" key="6">
    <source>
        <dbReference type="Proteomes" id="UP000235965"/>
    </source>
</evidence>